<evidence type="ECO:0000313" key="2">
    <source>
        <dbReference type="EMBL" id="GAD52532.1"/>
    </source>
</evidence>
<comment type="caution">
    <text evidence="2">The sequence shown here is derived from an EMBL/GenBank/DDBJ whole genome shotgun (WGS) entry which is preliminary data.</text>
</comment>
<reference evidence="2 3" key="1">
    <citation type="submission" date="2013-09" db="EMBL/GenBank/DDBJ databases">
        <title>Whole genome sequencing of Halarchaeum acidiphilum strain MH1-52-1.</title>
        <authorList>
            <person name="Shimane Y."/>
            <person name="Minegishi H."/>
            <person name="Nishi S."/>
            <person name="Echigo A."/>
            <person name="Shuto A."/>
            <person name="Konishi M."/>
            <person name="Ito T."/>
            <person name="Ohkuma M."/>
            <person name="Ohta Y."/>
            <person name="Nagano Y."/>
            <person name="Tsubouchi T."/>
            <person name="Mori K."/>
            <person name="Usui K."/>
            <person name="Kamekura M."/>
            <person name="Usami R."/>
            <person name="Takaki Y."/>
            <person name="Hatada Y."/>
        </authorList>
    </citation>
    <scope>NUCLEOTIDE SEQUENCE [LARGE SCALE GENOMIC DNA]</scope>
    <source>
        <strain evidence="2 3">JCM 16109</strain>
    </source>
</reference>
<name>U2YUT7_9EURY</name>
<keyword evidence="3" id="KW-1185">Reference proteome</keyword>
<accession>U2YUT7</accession>
<proteinExistence type="predicted"/>
<feature type="compositionally biased region" description="Basic and acidic residues" evidence="1">
    <location>
        <begin position="1"/>
        <end position="10"/>
    </location>
</feature>
<feature type="compositionally biased region" description="Basic and acidic residues" evidence="1">
    <location>
        <begin position="26"/>
        <end position="38"/>
    </location>
</feature>
<protein>
    <submittedName>
        <fullName evidence="2">Uncharacterized protein</fullName>
    </submittedName>
</protein>
<feature type="region of interest" description="Disordered" evidence="1">
    <location>
        <begin position="1"/>
        <end position="38"/>
    </location>
</feature>
<organism evidence="2 3">
    <name type="scientific">Halarchaeum acidiphilum MH1-52-1</name>
    <dbReference type="NCBI Taxonomy" id="1261545"/>
    <lineage>
        <taxon>Archaea</taxon>
        <taxon>Methanobacteriati</taxon>
        <taxon>Methanobacteriota</taxon>
        <taxon>Stenosarchaea group</taxon>
        <taxon>Halobacteria</taxon>
        <taxon>Halobacteriales</taxon>
        <taxon>Halobacteriaceae</taxon>
    </lineage>
</organism>
<evidence type="ECO:0000313" key="3">
    <source>
        <dbReference type="Proteomes" id="UP000016986"/>
    </source>
</evidence>
<evidence type="ECO:0000256" key="1">
    <source>
        <dbReference type="SAM" id="MobiDB-lite"/>
    </source>
</evidence>
<sequence>MKPDGADRADVGVPSEETDAETDEPAVGRERGEDVRPR</sequence>
<dbReference type="Proteomes" id="UP000016986">
    <property type="component" value="Unassembled WGS sequence"/>
</dbReference>
<gene>
    <name evidence="2" type="ORF">MBEHAL_1292</name>
</gene>
<dbReference type="AlphaFoldDB" id="U2YUT7"/>
<dbReference type="EMBL" id="BATA01000025">
    <property type="protein sequence ID" value="GAD52532.1"/>
    <property type="molecule type" value="Genomic_DNA"/>
</dbReference>